<evidence type="ECO:0000259" key="3">
    <source>
        <dbReference type="Pfam" id="PF14905"/>
    </source>
</evidence>
<dbReference type="SUPFAM" id="SSF56935">
    <property type="entry name" value="Porins"/>
    <property type="match status" value="1"/>
</dbReference>
<evidence type="ECO:0000256" key="1">
    <source>
        <dbReference type="ARBA" id="ARBA00022729"/>
    </source>
</evidence>
<sequence length="886" mass="97326">MPTQIFSNMHKSITLTVFFLALITRISAQIPAGGPPAGGKGFDPSKMNIARVYGKVVDEAGKGVGYATVQIFGKKFNPADRSLKDTMWAGQLTADNGDFNIEKLPMVGDFELVINFLGFAETKQSFNFGMSAPKMPAAGAPNGMPAGGGFPGMGAGASEKDLGNIKLKTEAKTLSEVVITDKASVATLALDRKAYRIDKDLTTAGGTAQDALKNVPSLSVDLDGNVSLRNGSPQIFVDGRPTTLALNQIAADAIESVEVITNPSSKFDAGGGTAGIVNIVLKKEKRLGYNGSVRAGTDTRGGVNFGGDINARGSKVNVFGSLMAMRNRGKMEGETLRENFFGEPASNLTQVSEGQMKGIFANGRAGVDLLLDNRNTLTFSGSYVRGKFSPTDAITNTTDFLYPGNTVTSEYVRSSEQDRSFRNFGVTTQFKHLFPKKGAEWTADFNFNQVRFEGGSAFQTLYDSGFSSREMQESLGQGSFMTIQTDFINPLKKDFKLEGGLKAVMRNNRNDNMNSVFDADLNDWRAVPQLSDHFKFDDDVYAGYLQLSKQSKNWGFQVGLRAESSLYRGALTDRDSSFSIAYPISLFPSAFVTRKLNDQDQIQLAYTRRVNRPNFFQTMPFTDFSDSLNLRRGSPTLLPEFTNSLELSYQNIFAKNHNLLISVYYKQASNLIASYQFTEFNADLNKEVVITSFANSNSASATGAEFTLKNSFFGWLDLTTNLNIFQADVDASNVETGLKASRTSGFLKEIVQIKLPKGFALQFNGEYRSRASFTPSTNNDPFQGGGPAAQNTAQGYTKSYWFLDASIRKDLLKNQGTLTLSASDIFKTRKFGSYTLTDFFSQETSRIMNPQLLRLNFSYRFGKMDMSLFNRKNTRTNMQGGDMMQN</sequence>
<organism evidence="4 5">
    <name type="scientific">Haliscomenobacter hydrossis (strain ATCC 27775 / DSM 1100 / LMG 10767 / O)</name>
    <dbReference type="NCBI Taxonomy" id="760192"/>
    <lineage>
        <taxon>Bacteria</taxon>
        <taxon>Pseudomonadati</taxon>
        <taxon>Bacteroidota</taxon>
        <taxon>Saprospiria</taxon>
        <taxon>Saprospirales</taxon>
        <taxon>Haliscomenobacteraceae</taxon>
        <taxon>Haliscomenobacter</taxon>
    </lineage>
</organism>
<dbReference type="PANTHER" id="PTHR30069:SF29">
    <property type="entry name" value="HEMOGLOBIN AND HEMOGLOBIN-HAPTOGLOBIN-BINDING PROTEIN 1-RELATED"/>
    <property type="match status" value="1"/>
</dbReference>
<name>F4KRP8_HALH1</name>
<feature type="domain" description="Outer membrane protein beta-barrel" evidence="3">
    <location>
        <begin position="432"/>
        <end position="859"/>
    </location>
</feature>
<dbReference type="STRING" id="760192.Halhy_1139"/>
<feature type="domain" description="TonB-dependent receptor plug" evidence="2">
    <location>
        <begin position="205"/>
        <end position="274"/>
    </location>
</feature>
<dbReference type="GO" id="GO:0044718">
    <property type="term" value="P:siderophore transmembrane transport"/>
    <property type="evidence" value="ECO:0007669"/>
    <property type="project" value="TreeGrafter"/>
</dbReference>
<dbReference type="EMBL" id="CP002691">
    <property type="protein sequence ID" value="AEE49037.1"/>
    <property type="molecule type" value="Genomic_DNA"/>
</dbReference>
<dbReference type="Proteomes" id="UP000008461">
    <property type="component" value="Chromosome"/>
</dbReference>
<dbReference type="PANTHER" id="PTHR30069">
    <property type="entry name" value="TONB-DEPENDENT OUTER MEMBRANE RECEPTOR"/>
    <property type="match status" value="1"/>
</dbReference>
<dbReference type="InterPro" id="IPR008969">
    <property type="entry name" value="CarboxyPept-like_regulatory"/>
</dbReference>
<dbReference type="OrthoDB" id="905812at2"/>
<dbReference type="InterPro" id="IPR037066">
    <property type="entry name" value="Plug_dom_sf"/>
</dbReference>
<reference key="2">
    <citation type="submission" date="2011-04" db="EMBL/GenBank/DDBJ databases">
        <title>Complete sequence of chromosome of Haliscomenobacter hydrossis DSM 1100.</title>
        <authorList>
            <consortium name="US DOE Joint Genome Institute (JGI-PGF)"/>
            <person name="Lucas S."/>
            <person name="Han J."/>
            <person name="Lapidus A."/>
            <person name="Bruce D."/>
            <person name="Goodwin L."/>
            <person name="Pitluck S."/>
            <person name="Peters L."/>
            <person name="Kyrpides N."/>
            <person name="Mavromatis K."/>
            <person name="Ivanova N."/>
            <person name="Ovchinnikova G."/>
            <person name="Pagani I."/>
            <person name="Daligault H."/>
            <person name="Detter J.C."/>
            <person name="Han C."/>
            <person name="Land M."/>
            <person name="Hauser L."/>
            <person name="Markowitz V."/>
            <person name="Cheng J.-F."/>
            <person name="Hugenholtz P."/>
            <person name="Woyke T."/>
            <person name="Wu D."/>
            <person name="Verbarg S."/>
            <person name="Frueling A."/>
            <person name="Brambilla E."/>
            <person name="Klenk H.-P."/>
            <person name="Eisen J.A."/>
        </authorList>
    </citation>
    <scope>NUCLEOTIDE SEQUENCE</scope>
    <source>
        <strain>DSM 1100</strain>
    </source>
</reference>
<keyword evidence="5" id="KW-1185">Reference proteome</keyword>
<dbReference type="HOGENOM" id="CLU_017617_0_0_10"/>
<reference evidence="4 5" key="1">
    <citation type="journal article" date="2011" name="Stand. Genomic Sci.">
        <title>Complete genome sequence of Haliscomenobacter hydrossis type strain (O).</title>
        <authorList>
            <consortium name="US DOE Joint Genome Institute (JGI-PGF)"/>
            <person name="Daligault H."/>
            <person name="Lapidus A."/>
            <person name="Zeytun A."/>
            <person name="Nolan M."/>
            <person name="Lucas S."/>
            <person name="Del Rio T.G."/>
            <person name="Tice H."/>
            <person name="Cheng J.F."/>
            <person name="Tapia R."/>
            <person name="Han C."/>
            <person name="Goodwin L."/>
            <person name="Pitluck S."/>
            <person name="Liolios K."/>
            <person name="Pagani I."/>
            <person name="Ivanova N."/>
            <person name="Huntemann M."/>
            <person name="Mavromatis K."/>
            <person name="Mikhailova N."/>
            <person name="Pati A."/>
            <person name="Chen A."/>
            <person name="Palaniappan K."/>
            <person name="Land M."/>
            <person name="Hauser L."/>
            <person name="Brambilla E.M."/>
            <person name="Rohde M."/>
            <person name="Verbarg S."/>
            <person name="Goker M."/>
            <person name="Bristow J."/>
            <person name="Eisen J.A."/>
            <person name="Markowitz V."/>
            <person name="Hugenholtz P."/>
            <person name="Kyrpides N.C."/>
            <person name="Klenk H.P."/>
            <person name="Woyke T."/>
        </authorList>
    </citation>
    <scope>NUCLEOTIDE SEQUENCE [LARGE SCALE GENOMIC DNA]</scope>
    <source>
        <strain evidence="5">ATCC 27775 / DSM 1100 / LMG 10767 / O</strain>
    </source>
</reference>
<gene>
    <name evidence="4" type="ordered locus">Halhy_1139</name>
</gene>
<dbReference type="eggNOG" id="COG4771">
    <property type="taxonomic scope" value="Bacteria"/>
</dbReference>
<keyword evidence="1" id="KW-0732">Signal</keyword>
<protein>
    <submittedName>
        <fullName evidence="4">TonB-dependent receptor</fullName>
    </submittedName>
</protein>
<dbReference type="InterPro" id="IPR039426">
    <property type="entry name" value="TonB-dep_rcpt-like"/>
</dbReference>
<dbReference type="InterPro" id="IPR012910">
    <property type="entry name" value="Plug_dom"/>
</dbReference>
<evidence type="ECO:0000313" key="5">
    <source>
        <dbReference type="Proteomes" id="UP000008461"/>
    </source>
</evidence>
<dbReference type="SUPFAM" id="SSF49464">
    <property type="entry name" value="Carboxypeptidase regulatory domain-like"/>
    <property type="match status" value="1"/>
</dbReference>
<evidence type="ECO:0000259" key="2">
    <source>
        <dbReference type="Pfam" id="PF07715"/>
    </source>
</evidence>
<dbReference type="Pfam" id="PF14905">
    <property type="entry name" value="OMP_b-brl_3"/>
    <property type="match status" value="1"/>
</dbReference>
<dbReference type="Gene3D" id="2.170.130.10">
    <property type="entry name" value="TonB-dependent receptor, plug domain"/>
    <property type="match status" value="1"/>
</dbReference>
<evidence type="ECO:0000313" key="4">
    <source>
        <dbReference type="EMBL" id="AEE49037.1"/>
    </source>
</evidence>
<dbReference type="GO" id="GO:0015344">
    <property type="term" value="F:siderophore uptake transmembrane transporter activity"/>
    <property type="evidence" value="ECO:0007669"/>
    <property type="project" value="TreeGrafter"/>
</dbReference>
<accession>F4KRP8</accession>
<dbReference type="Pfam" id="PF07715">
    <property type="entry name" value="Plug"/>
    <property type="match status" value="1"/>
</dbReference>
<proteinExistence type="predicted"/>
<dbReference type="InterPro" id="IPR041700">
    <property type="entry name" value="OMP_b-brl_3"/>
</dbReference>
<keyword evidence="4" id="KW-0675">Receptor</keyword>
<dbReference type="KEGG" id="hhy:Halhy_1139"/>
<dbReference type="AlphaFoldDB" id="F4KRP8"/>